<dbReference type="Pfam" id="PF01497">
    <property type="entry name" value="Peripla_BP_2"/>
    <property type="match status" value="1"/>
</dbReference>
<dbReference type="AlphaFoldDB" id="A0A7U5K8S4"/>
<gene>
    <name evidence="4" type="ORF">CBE74_05290</name>
</gene>
<feature type="domain" description="Fe/B12 periplasmic-binding" evidence="3">
    <location>
        <begin position="53"/>
        <end position="336"/>
    </location>
</feature>
<dbReference type="PANTHER" id="PTHR30535">
    <property type="entry name" value="VITAMIN B12-BINDING PROTEIN"/>
    <property type="match status" value="1"/>
</dbReference>
<dbReference type="PROSITE" id="PS51257">
    <property type="entry name" value="PROKAR_LIPOPROTEIN"/>
    <property type="match status" value="1"/>
</dbReference>
<keyword evidence="5" id="KW-1185">Reference proteome</keyword>
<dbReference type="PANTHER" id="PTHR30535:SF7">
    <property type="entry name" value="IRON(III) DICITRATE-BINDING PROTEIN"/>
    <property type="match status" value="1"/>
</dbReference>
<evidence type="ECO:0000259" key="3">
    <source>
        <dbReference type="PROSITE" id="PS50983"/>
    </source>
</evidence>
<evidence type="ECO:0000256" key="1">
    <source>
        <dbReference type="ARBA" id="ARBA00008814"/>
    </source>
</evidence>
<feature type="chain" id="PRO_5030979167" evidence="2">
    <location>
        <begin position="27"/>
        <end position="356"/>
    </location>
</feature>
<accession>A0A7U5K8S4</accession>
<dbReference type="PROSITE" id="PS50983">
    <property type="entry name" value="FE_B12_PBP"/>
    <property type="match status" value="1"/>
</dbReference>
<reference evidence="4 5" key="4">
    <citation type="journal article" date="2020" name="PLoS ONE">
        <title>Taxonomic classification of strain PO100/5 shows a broader geographic distribution and genetic markers of the recently described Corynebacterium silvaticum.</title>
        <authorList>
            <person name="Viana M.V.C."/>
            <person name="Profeta R."/>
            <person name="da Silva A.L."/>
            <person name="Hurtado R."/>
            <person name="Cerqueira J.C."/>
            <person name="Ribeiro B.F.S."/>
            <person name="Almeida M.O."/>
            <person name="Morais-Rodrigues F."/>
            <person name="Soares S.C."/>
            <person name="Oliveira M."/>
            <person name="Tavares L."/>
            <person name="Figueiredo H."/>
            <person name="Wattam A.R."/>
            <person name="Barh D."/>
            <person name="Ghosh P."/>
            <person name="Silva A."/>
            <person name="Azevedo V."/>
        </authorList>
    </citation>
    <scope>NUCLEOTIDE SEQUENCE [LARGE SCALE GENOMIC DNA]</scope>
    <source>
        <strain evidence="4 5">PO100/5</strain>
    </source>
</reference>
<dbReference type="InterPro" id="IPR002491">
    <property type="entry name" value="ABC_transptr_periplasmic_BD"/>
</dbReference>
<dbReference type="Proteomes" id="UP000195652">
    <property type="component" value="Chromosome"/>
</dbReference>
<proteinExistence type="inferred from homology"/>
<dbReference type="InterPro" id="IPR050902">
    <property type="entry name" value="ABC_Transporter_SBP"/>
</dbReference>
<name>A0A7U5K8S4_9CORY</name>
<keyword evidence="2" id="KW-0732">Signal</keyword>
<dbReference type="Gene3D" id="3.40.50.1980">
    <property type="entry name" value="Nitrogenase molybdenum iron protein domain"/>
    <property type="match status" value="2"/>
</dbReference>
<reference evidence="4 5" key="2">
    <citation type="journal article" date="2020" name="Antonie Van Leeuwenhoek">
        <title>Phylogenomic characterisation of a novel corynebacterial species pathogenic to animals.</title>
        <authorList>
            <person name="Moller J."/>
            <person name="Musella L."/>
            <person name="Melnikov V."/>
            <person name="Geissdorfer W."/>
            <person name="Burkovski A."/>
            <person name="Sangal V."/>
        </authorList>
    </citation>
    <scope>NUCLEOTIDE SEQUENCE [LARGE SCALE GENOMIC DNA]</scope>
    <source>
        <strain evidence="4 5">PO100/5</strain>
    </source>
</reference>
<evidence type="ECO:0000256" key="2">
    <source>
        <dbReference type="SAM" id="SignalP"/>
    </source>
</evidence>
<organism evidence="4 5">
    <name type="scientific">Corynebacterium silvaticum</name>
    <dbReference type="NCBI Taxonomy" id="2320431"/>
    <lineage>
        <taxon>Bacteria</taxon>
        <taxon>Bacillati</taxon>
        <taxon>Actinomycetota</taxon>
        <taxon>Actinomycetes</taxon>
        <taxon>Mycobacteriales</taxon>
        <taxon>Corynebacteriaceae</taxon>
        <taxon>Corynebacterium</taxon>
    </lineage>
</organism>
<sequence>MKKAIIPILGVSLVLSACGGATSDSAKESTAAKTSGVTVTNCGEEVTFDKANELFVNDGNIISIALAAGASDKIKYVSSLQRDKEILRAKFGEHVDSLNETSKDYPSLEAVVAKHPDVFMAGWNYGFSEEKNLTPESLKAQGISSYILSESCKQSGSDKRGVYDPWEAVQMDISNIGAITNNNKETAESSVKDLTDRLESLKKLKTADKKPNVFVFDSGRGDAVYTSGKFGAPQAILEAAGAQNASGDIEDTWTSVGWEKIASATPDAFVFVDYPGQEFNEKVEELRANPATKNLPAVKENRFINLPYTMWTSGSLNIDAAEHVRKGLEKFNLAPQSEMTPKLTLPSSVAGQEFVS</sequence>
<dbReference type="KEGG" id="csil:CBE74_05290"/>
<dbReference type="SUPFAM" id="SSF53807">
    <property type="entry name" value="Helical backbone' metal receptor"/>
    <property type="match status" value="1"/>
</dbReference>
<dbReference type="RefSeq" id="WP_171483259.1">
    <property type="nucleotide sequence ID" value="NZ_CP021417.2"/>
</dbReference>
<feature type="signal peptide" evidence="2">
    <location>
        <begin position="1"/>
        <end position="26"/>
    </location>
</feature>
<reference evidence="4 5" key="1">
    <citation type="journal article" date="2014" name="BMC Vet. Res.">
        <title>First report of Corynebacterium pseudotuberculosis from caseous lymphadenitis lesions in Black Alentejano pig (Sus scrofa domesticus).</title>
        <authorList>
            <person name="Oliveira M."/>
            <person name="Barroco C."/>
            <person name="Mottola C."/>
            <person name="Santos R."/>
            <person name="Lemsaddek A."/>
            <person name="Tavares L."/>
            <person name="Semedo-Lemsaddek T."/>
        </authorList>
    </citation>
    <scope>NUCLEOTIDE SEQUENCE [LARGE SCALE GENOMIC DNA]</scope>
    <source>
        <strain evidence="4 5">PO100/5</strain>
    </source>
</reference>
<dbReference type="CDD" id="cd01148">
    <property type="entry name" value="TroA_a"/>
    <property type="match status" value="1"/>
</dbReference>
<evidence type="ECO:0000313" key="5">
    <source>
        <dbReference type="Proteomes" id="UP000195652"/>
    </source>
</evidence>
<comment type="similarity">
    <text evidence="1">Belongs to the bacterial solute-binding protein 8 family.</text>
</comment>
<dbReference type="GeneID" id="75007675"/>
<reference evidence="4 5" key="3">
    <citation type="journal article" date="2020" name="Int. J. Syst. Evol. Microbiol.">
        <title>Corynebacterium silvaticum sp. nov., a unique group of NTTB corynebacteria in wild boar and roe deer.</title>
        <authorList>
            <person name="Dangel A."/>
            <person name="Berger A."/>
            <person name="Rau J."/>
            <person name="Eisenberg T."/>
            <person name="Kampfer P."/>
            <person name="Margos G."/>
            <person name="Contzen M."/>
            <person name="Busse H.J."/>
            <person name="Konrad R."/>
            <person name="Peters M."/>
            <person name="Sting R."/>
            <person name="Sing A."/>
        </authorList>
    </citation>
    <scope>NUCLEOTIDE SEQUENCE [LARGE SCALE GENOMIC DNA]</scope>
    <source>
        <strain evidence="4 5">PO100/5</strain>
    </source>
</reference>
<dbReference type="EMBL" id="CP021417">
    <property type="protein sequence ID" value="ARU46002.1"/>
    <property type="molecule type" value="Genomic_DNA"/>
</dbReference>
<protein>
    <submittedName>
        <fullName evidence="4">ABC transporter substrate-binding protein</fullName>
    </submittedName>
</protein>
<evidence type="ECO:0000313" key="4">
    <source>
        <dbReference type="EMBL" id="ARU46002.1"/>
    </source>
</evidence>